<dbReference type="SUPFAM" id="SSF52540">
    <property type="entry name" value="P-loop containing nucleoside triphosphate hydrolases"/>
    <property type="match status" value="1"/>
</dbReference>
<evidence type="ECO:0000259" key="6">
    <source>
        <dbReference type="PROSITE" id="PS51194"/>
    </source>
</evidence>
<dbReference type="InterPro" id="IPR036390">
    <property type="entry name" value="WH_DNA-bd_sf"/>
</dbReference>
<gene>
    <name evidence="7" type="ORF">SM436_37270</name>
</gene>
<keyword evidence="1" id="KW-0547">Nucleotide-binding</keyword>
<dbReference type="InterPro" id="IPR014001">
    <property type="entry name" value="Helicase_ATP-bd"/>
</dbReference>
<dbReference type="SMART" id="SM00490">
    <property type="entry name" value="HELICc"/>
    <property type="match status" value="1"/>
</dbReference>
<dbReference type="PROSITE" id="PS51194">
    <property type="entry name" value="HELICASE_CTER"/>
    <property type="match status" value="1"/>
</dbReference>
<dbReference type="SUPFAM" id="SSF46785">
    <property type="entry name" value="Winged helix' DNA-binding domain"/>
    <property type="match status" value="1"/>
</dbReference>
<keyword evidence="8" id="KW-1185">Reference proteome</keyword>
<dbReference type="Proteomes" id="UP001569904">
    <property type="component" value="Unassembled WGS sequence"/>
</dbReference>
<dbReference type="PANTHER" id="PTHR47961:SF6">
    <property type="entry name" value="DNA-DIRECTED DNA POLYMERASE"/>
    <property type="match status" value="1"/>
</dbReference>
<proteinExistence type="predicted"/>
<dbReference type="RefSeq" id="WP_371946391.1">
    <property type="nucleotide sequence ID" value="NZ_JAXCEH010000051.1"/>
</dbReference>
<keyword evidence="3 7" id="KW-0347">Helicase</keyword>
<evidence type="ECO:0000256" key="2">
    <source>
        <dbReference type="ARBA" id="ARBA00022801"/>
    </source>
</evidence>
<dbReference type="Pfam" id="PF00270">
    <property type="entry name" value="DEAD"/>
    <property type="match status" value="1"/>
</dbReference>
<dbReference type="Gene3D" id="3.40.50.300">
    <property type="entry name" value="P-loop containing nucleotide triphosphate hydrolases"/>
    <property type="match status" value="2"/>
</dbReference>
<evidence type="ECO:0000259" key="5">
    <source>
        <dbReference type="PROSITE" id="PS51192"/>
    </source>
</evidence>
<dbReference type="Pfam" id="PF00271">
    <property type="entry name" value="Helicase_C"/>
    <property type="match status" value="1"/>
</dbReference>
<dbReference type="InterPro" id="IPR011545">
    <property type="entry name" value="DEAD/DEAH_box_helicase_dom"/>
</dbReference>
<evidence type="ECO:0000256" key="1">
    <source>
        <dbReference type="ARBA" id="ARBA00022741"/>
    </source>
</evidence>
<dbReference type="Gene3D" id="1.10.3380.30">
    <property type="match status" value="1"/>
</dbReference>
<dbReference type="InterPro" id="IPR001650">
    <property type="entry name" value="Helicase_C-like"/>
</dbReference>
<name>A0ABV4R938_9ACTN</name>
<protein>
    <submittedName>
        <fullName evidence="7">DEAD/DEAH box helicase</fullName>
    </submittedName>
</protein>
<evidence type="ECO:0000313" key="8">
    <source>
        <dbReference type="Proteomes" id="UP001569904"/>
    </source>
</evidence>
<evidence type="ECO:0000256" key="4">
    <source>
        <dbReference type="ARBA" id="ARBA00022840"/>
    </source>
</evidence>
<feature type="domain" description="Helicase ATP-binding" evidence="5">
    <location>
        <begin position="46"/>
        <end position="215"/>
    </location>
</feature>
<evidence type="ECO:0000313" key="7">
    <source>
        <dbReference type="EMBL" id="MFA1559374.1"/>
    </source>
</evidence>
<dbReference type="PANTHER" id="PTHR47961">
    <property type="entry name" value="DNA POLYMERASE THETA, PUTATIVE (AFU_ORTHOLOGUE AFUA_1G05260)-RELATED"/>
    <property type="match status" value="1"/>
</dbReference>
<dbReference type="SMART" id="SM00487">
    <property type="entry name" value="DEXDc"/>
    <property type="match status" value="1"/>
</dbReference>
<dbReference type="EMBL" id="JAXCEH010000051">
    <property type="protein sequence ID" value="MFA1559374.1"/>
    <property type="molecule type" value="Genomic_DNA"/>
</dbReference>
<comment type="caution">
    <text evidence="7">The sequence shown here is derived from an EMBL/GenBank/DDBJ whole genome shotgun (WGS) entry which is preliminary data.</text>
</comment>
<organism evidence="7 8">
    <name type="scientific">Actinomadura chokoriensis</name>
    <dbReference type="NCBI Taxonomy" id="454156"/>
    <lineage>
        <taxon>Bacteria</taxon>
        <taxon>Bacillati</taxon>
        <taxon>Actinomycetota</taxon>
        <taxon>Actinomycetes</taxon>
        <taxon>Streptosporangiales</taxon>
        <taxon>Thermomonosporaceae</taxon>
        <taxon>Actinomadura</taxon>
    </lineage>
</organism>
<dbReference type="PROSITE" id="PS51192">
    <property type="entry name" value="HELICASE_ATP_BIND_1"/>
    <property type="match status" value="1"/>
</dbReference>
<dbReference type="InterPro" id="IPR027417">
    <property type="entry name" value="P-loop_NTPase"/>
</dbReference>
<dbReference type="GO" id="GO:0004386">
    <property type="term" value="F:helicase activity"/>
    <property type="evidence" value="ECO:0007669"/>
    <property type="project" value="UniProtKB-KW"/>
</dbReference>
<accession>A0ABV4R938</accession>
<feature type="domain" description="Helicase C-terminal" evidence="6">
    <location>
        <begin position="247"/>
        <end position="420"/>
    </location>
</feature>
<dbReference type="InterPro" id="IPR050474">
    <property type="entry name" value="Hel308_SKI2-like"/>
</dbReference>
<keyword evidence="4" id="KW-0067">ATP-binding</keyword>
<evidence type="ECO:0000256" key="3">
    <source>
        <dbReference type="ARBA" id="ARBA00022806"/>
    </source>
</evidence>
<reference evidence="7 8" key="1">
    <citation type="submission" date="2023-11" db="EMBL/GenBank/DDBJ databases">
        <title>Actinomadura monticuli sp. nov., isolated from volcanic ash.</title>
        <authorList>
            <person name="Lee S.D."/>
            <person name="Yang H."/>
            <person name="Kim I.S."/>
        </authorList>
    </citation>
    <scope>NUCLEOTIDE SEQUENCE [LARGE SCALE GENOMIC DNA]</scope>
    <source>
        <strain evidence="7 8">DSM 45346</strain>
    </source>
</reference>
<keyword evidence="2" id="KW-0378">Hydrolase</keyword>
<sequence length="783" mass="85388">MMLWEAQAPAVADETISVPVSELVPRAWHMYLPFPTLNPAQAEAVERILDSDDHLVVVAPTGAGKTVIGMVSALNTIFEQGRKAVWLVPQRSLTAELDQELEGWRKRGLRVERLSGEFSVDVERTRNSDLWVATTEKFEAMCRTVSLREALAEVNCLIVDEIHLLGDPTRGGILEALLARLKSENPKVRIIGLSATVSNADQVAQWLGARLIKVSWRPSKLTWQLPVVAANKEFSQVDAARTRLATSLTRMITADGGSVVVFCGSKRGVRRMALIIAGDRGVNIRDVHPDDLDRLHEACEAAGIGLHYKGWDHKLEAERRFRARKLQILVATSTVAAGVNLPARAVVVRDTEIGFNKLDVATVQQMFGRAGRVGAGETQGWAFLIVDEAEHASWQRRLVAGNTVHSQIGGSLADHVLGEAVQQRISTVREAERWWVETFAYQQGSESQQPLREAISALVDGGFATETHGTLQPTDLGGLTARMMVPAAEGSSMRLALSRLALPEGPEEAEFALISALCQHVPKFTQASVPEDIKIAVTRLLAARGDLSRATLRPAELPAYLPGDVARVALLVVANNSMAFQSGIRHIGGVPYANLHPILEEAPRYLHWISAQGPLGTVPPWSAIVAADLGRRVRWRRCKSGRGAGRLLWMCEQMSTPAYAESTVASLWDAATSRGIVSPDWLSTTPPKHCRLVGDDYMALLRDRATSVTVNLESDRVTAVGPAGSVLAVWTDKIHEVVRMRGTSEISVPMPGVSGAAVFTRRGDYHGIGWLAKYSRMHAVNEG</sequence>